<proteinExistence type="predicted"/>
<evidence type="ECO:0000313" key="3">
    <source>
        <dbReference type="Proteomes" id="UP000644693"/>
    </source>
</evidence>
<gene>
    <name evidence="2" type="ORF">GCM10007053_05790</name>
</gene>
<accession>A0A918XDS3</accession>
<feature type="signal peptide" evidence="1">
    <location>
        <begin position="1"/>
        <end position="24"/>
    </location>
</feature>
<dbReference type="EMBL" id="BMYM01000001">
    <property type="protein sequence ID" value="GHD27468.1"/>
    <property type="molecule type" value="Genomic_DNA"/>
</dbReference>
<name>A0A918XDS3_9GAMM</name>
<keyword evidence="3" id="KW-1185">Reference proteome</keyword>
<evidence type="ECO:0000313" key="2">
    <source>
        <dbReference type="EMBL" id="GHD27468.1"/>
    </source>
</evidence>
<keyword evidence="1" id="KW-0732">Signal</keyword>
<evidence type="ECO:0000256" key="1">
    <source>
        <dbReference type="SAM" id="SignalP"/>
    </source>
</evidence>
<dbReference type="Proteomes" id="UP000644693">
    <property type="component" value="Unassembled WGS sequence"/>
</dbReference>
<dbReference type="PROSITE" id="PS51257">
    <property type="entry name" value="PROKAR_LIPOPROTEIN"/>
    <property type="match status" value="1"/>
</dbReference>
<dbReference type="AlphaFoldDB" id="A0A918XDS3"/>
<comment type="caution">
    <text evidence="2">The sequence shown here is derived from an EMBL/GenBank/DDBJ whole genome shotgun (WGS) entry which is preliminary data.</text>
</comment>
<dbReference type="RefSeq" id="WP_189474972.1">
    <property type="nucleotide sequence ID" value="NZ_BMYM01000001.1"/>
</dbReference>
<reference evidence="2" key="2">
    <citation type="submission" date="2020-09" db="EMBL/GenBank/DDBJ databases">
        <authorList>
            <person name="Sun Q."/>
            <person name="Kim S."/>
        </authorList>
    </citation>
    <scope>NUCLEOTIDE SEQUENCE</scope>
    <source>
        <strain evidence="2">KCTC 23430</strain>
    </source>
</reference>
<reference evidence="2" key="1">
    <citation type="journal article" date="2014" name="Int. J. Syst. Evol. Microbiol.">
        <title>Complete genome sequence of Corynebacterium casei LMG S-19264T (=DSM 44701T), isolated from a smear-ripened cheese.</title>
        <authorList>
            <consortium name="US DOE Joint Genome Institute (JGI-PGF)"/>
            <person name="Walter F."/>
            <person name="Albersmeier A."/>
            <person name="Kalinowski J."/>
            <person name="Ruckert C."/>
        </authorList>
    </citation>
    <scope>NUCLEOTIDE SEQUENCE</scope>
    <source>
        <strain evidence="2">KCTC 23430</strain>
    </source>
</reference>
<feature type="chain" id="PRO_5037241495" evidence="1">
    <location>
        <begin position="25"/>
        <end position="318"/>
    </location>
</feature>
<sequence>MGRHTSSGERFLAIVMVACCSLLAACSVKQSNCTTTPDLTVEVVKALYNDNVSALIAGASLRRFYPASQYPTTFPTRDDFLVAAMDIDPTDETLLQSLHVFCKSTEGVDPQTRKELCTQIPIHALAELRPDNGLYQAFLAVLRVEEGDNDGALEYMESAARSANFDEGFFRQALSFVPVIDKYLPGHRACSPVLASSIAAMNLPEYQGIIEVCKPRVTTDERWREACLDVSRNMEKHGKGLVTTQVGLGLHAVLLDQIQQTDEAQEVRMRGDENRNIASDYGHSAHGRKNSRETGLRFLTYAEQYGELEAMRRLSDRQ</sequence>
<protein>
    <submittedName>
        <fullName evidence="2">Uncharacterized protein</fullName>
    </submittedName>
</protein>
<organism evidence="2 3">
    <name type="scientific">Parahalioglobus pacificus</name>
    <dbReference type="NCBI Taxonomy" id="930806"/>
    <lineage>
        <taxon>Bacteria</taxon>
        <taxon>Pseudomonadati</taxon>
        <taxon>Pseudomonadota</taxon>
        <taxon>Gammaproteobacteria</taxon>
        <taxon>Cellvibrionales</taxon>
        <taxon>Halieaceae</taxon>
        <taxon>Parahalioglobus</taxon>
    </lineage>
</organism>